<gene>
    <name evidence="2" type="ORF">LMF89_24355</name>
</gene>
<evidence type="ECO:0000313" key="3">
    <source>
        <dbReference type="Proteomes" id="UP001165492"/>
    </source>
</evidence>
<dbReference type="EMBL" id="JAJHJB010000070">
    <property type="protein sequence ID" value="MCC5468472.1"/>
    <property type="molecule type" value="Genomic_DNA"/>
</dbReference>
<dbReference type="RefSeq" id="WP_229537364.1">
    <property type="nucleotide sequence ID" value="NZ_JAJHJB010000070.1"/>
</dbReference>
<sequence>MAEDKKKQEIHATKDGWIVGGKKYPKEQPPPEVVQELAKAIQGLLKKDLH</sequence>
<evidence type="ECO:0000313" key="2">
    <source>
        <dbReference type="EMBL" id="MCC5468472.1"/>
    </source>
</evidence>
<reference evidence="2" key="1">
    <citation type="submission" date="2021-11" db="EMBL/GenBank/DDBJ databases">
        <title>Description of a new species Pelosinus isolated from the bottom sediments of Lake Baikal.</title>
        <authorList>
            <person name="Zakharyuk A."/>
        </authorList>
    </citation>
    <scope>NUCLEOTIDE SEQUENCE</scope>
    <source>
        <strain evidence="2">Bkl1</strain>
    </source>
</reference>
<comment type="caution">
    <text evidence="2">The sequence shown here is derived from an EMBL/GenBank/DDBJ whole genome shotgun (WGS) entry which is preliminary data.</text>
</comment>
<keyword evidence="3" id="KW-1185">Reference proteome</keyword>
<feature type="compositionally biased region" description="Basic and acidic residues" evidence="1">
    <location>
        <begin position="1"/>
        <end position="14"/>
    </location>
</feature>
<evidence type="ECO:0000256" key="1">
    <source>
        <dbReference type="SAM" id="MobiDB-lite"/>
    </source>
</evidence>
<accession>A0ABS8HZ65</accession>
<feature type="region of interest" description="Disordered" evidence="1">
    <location>
        <begin position="1"/>
        <end position="31"/>
    </location>
</feature>
<name>A0ABS8HZ65_9FIRM</name>
<proteinExistence type="predicted"/>
<dbReference type="Proteomes" id="UP001165492">
    <property type="component" value="Unassembled WGS sequence"/>
</dbReference>
<protein>
    <submittedName>
        <fullName evidence="2">Uncharacterized protein</fullName>
    </submittedName>
</protein>
<organism evidence="2 3">
    <name type="scientific">Pelosinus baikalensis</name>
    <dbReference type="NCBI Taxonomy" id="2892015"/>
    <lineage>
        <taxon>Bacteria</taxon>
        <taxon>Bacillati</taxon>
        <taxon>Bacillota</taxon>
        <taxon>Negativicutes</taxon>
        <taxon>Selenomonadales</taxon>
        <taxon>Sporomusaceae</taxon>
        <taxon>Pelosinus</taxon>
    </lineage>
</organism>